<keyword evidence="2 4" id="KW-0012">Acyltransferase</keyword>
<sequence length="190" mass="21287">MALTYYKRYRMAIDLRRPRRRLALPAGYRFAAWAPERLEDHAVTKHRAFCDEIDSSVFECLRSEEGCLRLMTEIARKPGFLPEATWLIERVGAPGEADECCATIQGTRVSGRMGGVQNVGVTPECRGLGLGRALVEISLRGFQLVGLHGAYLEVTSENLPAVRMYQRMGFRCVKTLYKAVDLAGCESRLV</sequence>
<dbReference type="RefSeq" id="WP_146396179.1">
    <property type="nucleotide sequence ID" value="NZ_SJPQ01000001.1"/>
</dbReference>
<evidence type="ECO:0000256" key="1">
    <source>
        <dbReference type="ARBA" id="ARBA00022679"/>
    </source>
</evidence>
<evidence type="ECO:0000313" key="4">
    <source>
        <dbReference type="EMBL" id="TWT89984.1"/>
    </source>
</evidence>
<dbReference type="OrthoDB" id="273614at2"/>
<dbReference type="InterPro" id="IPR050680">
    <property type="entry name" value="YpeA/RimI_acetyltransf"/>
</dbReference>
<dbReference type="SUPFAM" id="SSF55729">
    <property type="entry name" value="Acyl-CoA N-acyltransferases (Nat)"/>
    <property type="match status" value="1"/>
</dbReference>
<dbReference type="PANTHER" id="PTHR43420:SF44">
    <property type="entry name" value="ACETYLTRANSFERASE YPEA"/>
    <property type="match status" value="1"/>
</dbReference>
<name>A0A5C5ZR62_9BACT</name>
<feature type="domain" description="N-acetyltransferase" evidence="3">
    <location>
        <begin position="47"/>
        <end position="190"/>
    </location>
</feature>
<organism evidence="4 5">
    <name type="scientific">Pseudobythopirellula maris</name>
    <dbReference type="NCBI Taxonomy" id="2527991"/>
    <lineage>
        <taxon>Bacteria</taxon>
        <taxon>Pseudomonadati</taxon>
        <taxon>Planctomycetota</taxon>
        <taxon>Planctomycetia</taxon>
        <taxon>Pirellulales</taxon>
        <taxon>Lacipirellulaceae</taxon>
        <taxon>Pseudobythopirellula</taxon>
    </lineage>
</organism>
<accession>A0A5C5ZR62</accession>
<dbReference type="GO" id="GO:0035447">
    <property type="term" value="F:mycothiol synthase activity"/>
    <property type="evidence" value="ECO:0007669"/>
    <property type="project" value="UniProtKB-EC"/>
</dbReference>
<keyword evidence="5" id="KW-1185">Reference proteome</keyword>
<dbReference type="EMBL" id="SJPQ01000001">
    <property type="protein sequence ID" value="TWT89984.1"/>
    <property type="molecule type" value="Genomic_DNA"/>
</dbReference>
<dbReference type="InterPro" id="IPR016181">
    <property type="entry name" value="Acyl_CoA_acyltransferase"/>
</dbReference>
<proteinExistence type="predicted"/>
<evidence type="ECO:0000256" key="2">
    <source>
        <dbReference type="ARBA" id="ARBA00023315"/>
    </source>
</evidence>
<keyword evidence="1 4" id="KW-0808">Transferase</keyword>
<dbReference type="Pfam" id="PF00583">
    <property type="entry name" value="Acetyltransf_1"/>
    <property type="match status" value="1"/>
</dbReference>
<evidence type="ECO:0000313" key="5">
    <source>
        <dbReference type="Proteomes" id="UP000315440"/>
    </source>
</evidence>
<dbReference type="Proteomes" id="UP000315440">
    <property type="component" value="Unassembled WGS sequence"/>
</dbReference>
<dbReference type="Gene3D" id="3.40.630.30">
    <property type="match status" value="1"/>
</dbReference>
<reference evidence="4 5" key="1">
    <citation type="submission" date="2019-02" db="EMBL/GenBank/DDBJ databases">
        <title>Deep-cultivation of Planctomycetes and their phenomic and genomic characterization uncovers novel biology.</title>
        <authorList>
            <person name="Wiegand S."/>
            <person name="Jogler M."/>
            <person name="Boedeker C."/>
            <person name="Pinto D."/>
            <person name="Vollmers J."/>
            <person name="Rivas-Marin E."/>
            <person name="Kohn T."/>
            <person name="Peeters S.H."/>
            <person name="Heuer A."/>
            <person name="Rast P."/>
            <person name="Oberbeckmann S."/>
            <person name="Bunk B."/>
            <person name="Jeske O."/>
            <person name="Meyerdierks A."/>
            <person name="Storesund J.E."/>
            <person name="Kallscheuer N."/>
            <person name="Luecker S."/>
            <person name="Lage O.M."/>
            <person name="Pohl T."/>
            <person name="Merkel B.J."/>
            <person name="Hornburger P."/>
            <person name="Mueller R.-W."/>
            <person name="Bruemmer F."/>
            <person name="Labrenz M."/>
            <person name="Spormann A.M."/>
            <person name="Op Den Camp H."/>
            <person name="Overmann J."/>
            <person name="Amann R."/>
            <person name="Jetten M.S.M."/>
            <person name="Mascher T."/>
            <person name="Medema M.H."/>
            <person name="Devos D.P."/>
            <person name="Kaster A.-K."/>
            <person name="Ovreas L."/>
            <person name="Rohde M."/>
            <person name="Galperin M.Y."/>
            <person name="Jogler C."/>
        </authorList>
    </citation>
    <scope>NUCLEOTIDE SEQUENCE [LARGE SCALE GENOMIC DNA]</scope>
    <source>
        <strain evidence="4 5">Mal64</strain>
    </source>
</reference>
<protein>
    <submittedName>
        <fullName evidence="4">Mycothiol acetyltransferase</fullName>
        <ecNumber evidence="4">2.3.1.189</ecNumber>
    </submittedName>
</protein>
<dbReference type="EC" id="2.3.1.189" evidence="4"/>
<dbReference type="AlphaFoldDB" id="A0A5C5ZR62"/>
<evidence type="ECO:0000259" key="3">
    <source>
        <dbReference type="PROSITE" id="PS51186"/>
    </source>
</evidence>
<dbReference type="PANTHER" id="PTHR43420">
    <property type="entry name" value="ACETYLTRANSFERASE"/>
    <property type="match status" value="1"/>
</dbReference>
<dbReference type="InterPro" id="IPR000182">
    <property type="entry name" value="GNAT_dom"/>
</dbReference>
<dbReference type="PROSITE" id="PS51186">
    <property type="entry name" value="GNAT"/>
    <property type="match status" value="1"/>
</dbReference>
<gene>
    <name evidence="4" type="primary">mshD_2</name>
    <name evidence="4" type="ORF">Mal64_03660</name>
</gene>
<comment type="caution">
    <text evidence="4">The sequence shown here is derived from an EMBL/GenBank/DDBJ whole genome shotgun (WGS) entry which is preliminary data.</text>
</comment>